<keyword evidence="6" id="KW-1185">Reference proteome</keyword>
<dbReference type="Gene3D" id="1.20.140.10">
    <property type="entry name" value="Butyryl-CoA Dehydrogenase, subunit A, domain 3"/>
    <property type="match status" value="1"/>
</dbReference>
<gene>
    <name evidence="5" type="ORF">GCM10009550_43800</name>
</gene>
<protein>
    <submittedName>
        <fullName evidence="5">Flavin-dependent monooxygenase</fullName>
    </submittedName>
</protein>
<dbReference type="Gene3D" id="1.10.540.10">
    <property type="entry name" value="Acyl-CoA dehydrogenase/oxidase, N-terminal domain"/>
    <property type="match status" value="1"/>
</dbReference>
<proteinExistence type="inferred from homology"/>
<dbReference type="InterPro" id="IPR013786">
    <property type="entry name" value="AcylCoA_DH/ox_N"/>
</dbReference>
<dbReference type="InterPro" id="IPR037069">
    <property type="entry name" value="AcylCoA_DH/ox_N_sf"/>
</dbReference>
<dbReference type="Proteomes" id="UP001500665">
    <property type="component" value="Unassembled WGS sequence"/>
</dbReference>
<dbReference type="Pfam" id="PF02771">
    <property type="entry name" value="Acyl-CoA_dh_N"/>
    <property type="match status" value="1"/>
</dbReference>
<feature type="domain" description="Acyl-CoA dehydrogenase C-terminal" evidence="4">
    <location>
        <begin position="227"/>
        <end position="357"/>
    </location>
</feature>
<evidence type="ECO:0000313" key="6">
    <source>
        <dbReference type="Proteomes" id="UP001500665"/>
    </source>
</evidence>
<sequence>MAGILPDLRERAPRADRDRAIPRASIEELASAGVFRMLAPRRFGGAEAGMIPFFEVVRDVSSACGSTGWLTSWFGVHTWHLALFPAGAQEDVWGSGPDALLTAAYAATGHIVEVPGGYRIQGRWSWAVGCEHADWALLGGMLAASDGSPADLVTFLVPMADLRIEHNWDTVGLRATASHDLVAADVFVPAHRTLSFAPCLRCSAPGQAVNQGPLYRLPLPSMFAAATAVPVIGMAEGAYAMLVGWLRTRLGMAWAGLATISDDFNNARLAAAGADLDASWLQLLRDMRELVRHTEADEPIPAVLRRRVRRDQVVATQRAAAAVDQLFEHSGGEVVRTGNPIEQAWRNIHTTQAYALNDLDRTLAMYGAGELAIETQPPMV</sequence>
<dbReference type="PANTHER" id="PTHR48083:SF19">
    <property type="entry name" value="FLAVIN-DEPENDENT MONOOXYGENASE, OXYGENASE SUBUNIT HSAA"/>
    <property type="match status" value="1"/>
</dbReference>
<evidence type="ECO:0000313" key="5">
    <source>
        <dbReference type="EMBL" id="GAA0957037.1"/>
    </source>
</evidence>
<dbReference type="NCBIfam" id="NF045629">
    <property type="entry name" value="monooxsub_HsaA"/>
    <property type="match status" value="1"/>
</dbReference>
<evidence type="ECO:0000256" key="1">
    <source>
        <dbReference type="ARBA" id="ARBA00023002"/>
    </source>
</evidence>
<keyword evidence="5" id="KW-0503">Monooxygenase</keyword>
<dbReference type="InterPro" id="IPR054617">
    <property type="entry name" value="HsaA"/>
</dbReference>
<evidence type="ECO:0000259" key="3">
    <source>
        <dbReference type="Pfam" id="PF02771"/>
    </source>
</evidence>
<dbReference type="InterPro" id="IPR013107">
    <property type="entry name" value="Acyl-CoA_DH_C"/>
</dbReference>
<dbReference type="SUPFAM" id="SSF56645">
    <property type="entry name" value="Acyl-CoA dehydrogenase NM domain-like"/>
    <property type="match status" value="1"/>
</dbReference>
<dbReference type="InterPro" id="IPR009100">
    <property type="entry name" value="AcylCoA_DH/oxidase_NM_dom_sf"/>
</dbReference>
<dbReference type="EMBL" id="BAAAHH010000018">
    <property type="protein sequence ID" value="GAA0957037.1"/>
    <property type="molecule type" value="Genomic_DNA"/>
</dbReference>
<reference evidence="5 6" key="1">
    <citation type="journal article" date="2019" name="Int. J. Syst. Evol. Microbiol.">
        <title>The Global Catalogue of Microorganisms (GCM) 10K type strain sequencing project: providing services to taxonomists for standard genome sequencing and annotation.</title>
        <authorList>
            <consortium name="The Broad Institute Genomics Platform"/>
            <consortium name="The Broad Institute Genome Sequencing Center for Infectious Disease"/>
            <person name="Wu L."/>
            <person name="Ma J."/>
        </authorList>
    </citation>
    <scope>NUCLEOTIDE SEQUENCE [LARGE SCALE GENOMIC DNA]</scope>
    <source>
        <strain evidence="5 6">JCM 10696</strain>
    </source>
</reference>
<keyword evidence="1" id="KW-0560">Oxidoreductase</keyword>
<dbReference type="PANTHER" id="PTHR48083">
    <property type="entry name" value="MEDIUM-CHAIN SPECIFIC ACYL-COA DEHYDROGENASE, MITOCHONDRIAL-RELATED"/>
    <property type="match status" value="1"/>
</dbReference>
<organism evidence="5 6">
    <name type="scientific">Actinocorallia libanotica</name>
    <dbReference type="NCBI Taxonomy" id="46162"/>
    <lineage>
        <taxon>Bacteria</taxon>
        <taxon>Bacillati</taxon>
        <taxon>Actinomycetota</taxon>
        <taxon>Actinomycetes</taxon>
        <taxon>Streptosporangiales</taxon>
        <taxon>Thermomonosporaceae</taxon>
        <taxon>Actinocorallia</taxon>
    </lineage>
</organism>
<accession>A0ABN1RGX9</accession>
<dbReference type="InterPro" id="IPR050741">
    <property type="entry name" value="Acyl-CoA_dehydrogenase"/>
</dbReference>
<comment type="similarity">
    <text evidence="2">Belongs to the HpaH/HsaA monooxygenase family.</text>
</comment>
<dbReference type="Gene3D" id="2.40.110.10">
    <property type="entry name" value="Butyryl-CoA Dehydrogenase, subunit A, domain 2"/>
    <property type="match status" value="1"/>
</dbReference>
<evidence type="ECO:0000259" key="4">
    <source>
        <dbReference type="Pfam" id="PF08028"/>
    </source>
</evidence>
<dbReference type="GO" id="GO:0004497">
    <property type="term" value="F:monooxygenase activity"/>
    <property type="evidence" value="ECO:0007669"/>
    <property type="project" value="UniProtKB-KW"/>
</dbReference>
<name>A0ABN1RGX9_9ACTN</name>
<dbReference type="InterPro" id="IPR046373">
    <property type="entry name" value="Acyl-CoA_Oxase/DH_mid-dom_sf"/>
</dbReference>
<dbReference type="PIRSF" id="PIRSF016578">
    <property type="entry name" value="HsaA"/>
    <property type="match status" value="1"/>
</dbReference>
<dbReference type="InterPro" id="IPR036250">
    <property type="entry name" value="AcylCo_DH-like_C"/>
</dbReference>
<feature type="domain" description="Acyl-CoA dehydrogenase/oxidase N-terminal" evidence="3">
    <location>
        <begin position="9"/>
        <end position="73"/>
    </location>
</feature>
<dbReference type="Pfam" id="PF08028">
    <property type="entry name" value="Acyl-CoA_dh_2"/>
    <property type="match status" value="1"/>
</dbReference>
<evidence type="ECO:0000256" key="2">
    <source>
        <dbReference type="ARBA" id="ARBA00049661"/>
    </source>
</evidence>
<comment type="caution">
    <text evidence="5">The sequence shown here is derived from an EMBL/GenBank/DDBJ whole genome shotgun (WGS) entry which is preliminary data.</text>
</comment>
<dbReference type="SUPFAM" id="SSF47203">
    <property type="entry name" value="Acyl-CoA dehydrogenase C-terminal domain-like"/>
    <property type="match status" value="1"/>
</dbReference>